<protein>
    <recommendedName>
        <fullName evidence="8">Cytidylate kinase</fullName>
        <shortName evidence="8">CK</shortName>
        <ecNumber evidence="8">2.7.4.25</ecNumber>
    </recommendedName>
    <alternativeName>
        <fullName evidence="8">Cytidine monophosphate kinase</fullName>
        <shortName evidence="8">CMP kinase</shortName>
    </alternativeName>
</protein>
<dbReference type="CDD" id="cd02020">
    <property type="entry name" value="CMPK"/>
    <property type="match status" value="1"/>
</dbReference>
<evidence type="ECO:0000256" key="7">
    <source>
        <dbReference type="ARBA" id="ARBA00048478"/>
    </source>
</evidence>
<dbReference type="Pfam" id="PF02224">
    <property type="entry name" value="Cytidylate_kin"/>
    <property type="match status" value="1"/>
</dbReference>
<dbReference type="EC" id="2.7.4.25" evidence="8"/>
<dbReference type="NCBIfam" id="TIGR00017">
    <property type="entry name" value="cmk"/>
    <property type="match status" value="1"/>
</dbReference>
<comment type="subcellular location">
    <subcellularLocation>
        <location evidence="8">Cytoplasm</location>
    </subcellularLocation>
</comment>
<evidence type="ECO:0000256" key="3">
    <source>
        <dbReference type="ARBA" id="ARBA00022741"/>
    </source>
</evidence>
<evidence type="ECO:0000256" key="6">
    <source>
        <dbReference type="ARBA" id="ARBA00047615"/>
    </source>
</evidence>
<dbReference type="EMBL" id="JAVRHY010000002">
    <property type="protein sequence ID" value="MDT0617274.1"/>
    <property type="molecule type" value="Genomic_DNA"/>
</dbReference>
<dbReference type="Gene3D" id="3.40.50.300">
    <property type="entry name" value="P-loop containing nucleotide triphosphate hydrolases"/>
    <property type="match status" value="1"/>
</dbReference>
<keyword evidence="4 8" id="KW-0418">Kinase</keyword>
<accession>A0ABU3B491</accession>
<comment type="catalytic activity">
    <reaction evidence="7 8">
        <text>CMP + ATP = CDP + ADP</text>
        <dbReference type="Rhea" id="RHEA:11600"/>
        <dbReference type="ChEBI" id="CHEBI:30616"/>
        <dbReference type="ChEBI" id="CHEBI:58069"/>
        <dbReference type="ChEBI" id="CHEBI:60377"/>
        <dbReference type="ChEBI" id="CHEBI:456216"/>
        <dbReference type="EC" id="2.7.4.25"/>
    </reaction>
</comment>
<dbReference type="InterPro" id="IPR003136">
    <property type="entry name" value="Cytidylate_kin"/>
</dbReference>
<sequence length="239" mass="25214">MSTPSEQNNHRLAPVVAFDGPGGSGKGTLSRLVAARLGWHLLDSGALYRLVAVVAAREGWDPETSADVARAAAAAAALDVAFPVAGDGSDAAVLLAGENVTAVIRDESVARLASGFAAHPPVRTALLELQRRLRRAPGLIADGRDMGTVVFPDAELKLYVTASPDERARRRYEQLSLSGGGANIDQIYRDIVERDARDQARTHSPMKPAADAVEVDTTGEAVEQTLARVFGLLSERGLA</sequence>
<keyword evidence="8" id="KW-0963">Cytoplasm</keyword>
<comment type="caution">
    <text evidence="10">The sequence shown here is derived from an EMBL/GenBank/DDBJ whole genome shotgun (WGS) entry which is preliminary data.</text>
</comment>
<feature type="domain" description="Cytidylate kinase" evidence="9">
    <location>
        <begin position="16"/>
        <end position="230"/>
    </location>
</feature>
<dbReference type="InterPro" id="IPR011994">
    <property type="entry name" value="Cytidylate_kinase_dom"/>
</dbReference>
<feature type="binding site" evidence="8">
    <location>
        <begin position="20"/>
        <end position="28"/>
    </location>
    <ligand>
        <name>ATP</name>
        <dbReference type="ChEBI" id="CHEBI:30616"/>
    </ligand>
</feature>
<keyword evidence="11" id="KW-1185">Reference proteome</keyword>
<dbReference type="InterPro" id="IPR027417">
    <property type="entry name" value="P-loop_NTPase"/>
</dbReference>
<keyword evidence="3 8" id="KW-0547">Nucleotide-binding</keyword>
<evidence type="ECO:0000256" key="4">
    <source>
        <dbReference type="ARBA" id="ARBA00022777"/>
    </source>
</evidence>
<dbReference type="SUPFAM" id="SSF52540">
    <property type="entry name" value="P-loop containing nucleoside triphosphate hydrolases"/>
    <property type="match status" value="1"/>
</dbReference>
<evidence type="ECO:0000256" key="5">
    <source>
        <dbReference type="ARBA" id="ARBA00022840"/>
    </source>
</evidence>
<evidence type="ECO:0000313" key="11">
    <source>
        <dbReference type="Proteomes" id="UP001259982"/>
    </source>
</evidence>
<name>A0ABU3B491_9GAMM</name>
<keyword evidence="5 8" id="KW-0067">ATP-binding</keyword>
<evidence type="ECO:0000259" key="9">
    <source>
        <dbReference type="Pfam" id="PF02224"/>
    </source>
</evidence>
<organism evidence="10 11">
    <name type="scientific">Spectribacter acetivorans</name>
    <dbReference type="NCBI Taxonomy" id="3075603"/>
    <lineage>
        <taxon>Bacteria</taxon>
        <taxon>Pseudomonadati</taxon>
        <taxon>Pseudomonadota</taxon>
        <taxon>Gammaproteobacteria</taxon>
        <taxon>Salinisphaerales</taxon>
        <taxon>Salinisphaeraceae</taxon>
        <taxon>Spectribacter</taxon>
    </lineage>
</organism>
<dbReference type="HAMAP" id="MF_00238">
    <property type="entry name" value="Cytidyl_kinase_type1"/>
    <property type="match status" value="1"/>
</dbReference>
<dbReference type="Proteomes" id="UP001259982">
    <property type="component" value="Unassembled WGS sequence"/>
</dbReference>
<evidence type="ECO:0000313" key="10">
    <source>
        <dbReference type="EMBL" id="MDT0617274.1"/>
    </source>
</evidence>
<dbReference type="GO" id="GO:0016301">
    <property type="term" value="F:kinase activity"/>
    <property type="evidence" value="ECO:0007669"/>
    <property type="project" value="UniProtKB-KW"/>
</dbReference>
<keyword evidence="2 8" id="KW-0808">Transferase</keyword>
<reference evidence="10 11" key="1">
    <citation type="submission" date="2023-09" db="EMBL/GenBank/DDBJ databases">
        <authorList>
            <person name="Rey-Velasco X."/>
        </authorList>
    </citation>
    <scope>NUCLEOTIDE SEQUENCE [LARGE SCALE GENOMIC DNA]</scope>
    <source>
        <strain evidence="10 11">P385</strain>
    </source>
</reference>
<dbReference type="RefSeq" id="WP_311656957.1">
    <property type="nucleotide sequence ID" value="NZ_JAVRHY010000002.1"/>
</dbReference>
<evidence type="ECO:0000256" key="2">
    <source>
        <dbReference type="ARBA" id="ARBA00022679"/>
    </source>
</evidence>
<evidence type="ECO:0000256" key="8">
    <source>
        <dbReference type="HAMAP-Rule" id="MF_00238"/>
    </source>
</evidence>
<comment type="catalytic activity">
    <reaction evidence="6 8">
        <text>dCMP + ATP = dCDP + ADP</text>
        <dbReference type="Rhea" id="RHEA:25094"/>
        <dbReference type="ChEBI" id="CHEBI:30616"/>
        <dbReference type="ChEBI" id="CHEBI:57566"/>
        <dbReference type="ChEBI" id="CHEBI:58593"/>
        <dbReference type="ChEBI" id="CHEBI:456216"/>
        <dbReference type="EC" id="2.7.4.25"/>
    </reaction>
</comment>
<comment type="similarity">
    <text evidence="1 8">Belongs to the cytidylate kinase family. Type 1 subfamily.</text>
</comment>
<evidence type="ECO:0000256" key="1">
    <source>
        <dbReference type="ARBA" id="ARBA00009427"/>
    </source>
</evidence>
<gene>
    <name evidence="8 10" type="primary">cmk</name>
    <name evidence="10" type="ORF">RM531_02170</name>
</gene>
<proteinExistence type="inferred from homology"/>